<name>A0A1H1AHU4_9LACT</name>
<dbReference type="PANTHER" id="PTHR10000">
    <property type="entry name" value="PHOSPHOSERINE PHOSPHATASE"/>
    <property type="match status" value="1"/>
</dbReference>
<dbReference type="SFLD" id="SFLDS00003">
    <property type="entry name" value="Haloacid_Dehalogenase"/>
    <property type="match status" value="1"/>
</dbReference>
<dbReference type="InterPro" id="IPR036412">
    <property type="entry name" value="HAD-like_sf"/>
</dbReference>
<dbReference type="CDD" id="cd07516">
    <property type="entry name" value="HAD_Pase"/>
    <property type="match status" value="1"/>
</dbReference>
<sequence length="279" mass="31206">MTIELIAIDLDGTLLTPERKITTKVKETIEIAKTKGIKVVVCTGRPLPGVSPILEALNLEEEGDYVITYNGALVQQSHNGKAIAHHTLSHKDFLRIEEMSRQVDVHCHTIDEKYIYTTNRDISPYSVRESFLVNMPIRYRTVEEMNPSLEISKMMMIDEPDILDAAIAKFPEDFYDEYTILKSEPFYLEVLNKSASKGQALKDLGEILGIPRENIMAIGDNENDKDMIEYAGMGVAMGNAIASVKEISNYVTDTNEHDGVATAIEAIAFETLPAENYTK</sequence>
<dbReference type="Gene3D" id="3.40.50.1000">
    <property type="entry name" value="HAD superfamily/HAD-like"/>
    <property type="match status" value="1"/>
</dbReference>
<gene>
    <name evidence="1" type="ORF">SAMN04487752_2096</name>
</gene>
<dbReference type="InterPro" id="IPR006379">
    <property type="entry name" value="HAD-SF_hydro_IIB"/>
</dbReference>
<dbReference type="PROSITE" id="PS01229">
    <property type="entry name" value="COF_2"/>
    <property type="match status" value="1"/>
</dbReference>
<evidence type="ECO:0000313" key="1">
    <source>
        <dbReference type="EMBL" id="SDQ39239.1"/>
    </source>
</evidence>
<protein>
    <recommendedName>
        <fullName evidence="3">Sugar-phosphatase</fullName>
    </recommendedName>
</protein>
<dbReference type="PANTHER" id="PTHR10000:SF8">
    <property type="entry name" value="HAD SUPERFAMILY HYDROLASE-LIKE, TYPE 3"/>
    <property type="match status" value="1"/>
</dbReference>
<dbReference type="SUPFAM" id="SSF56784">
    <property type="entry name" value="HAD-like"/>
    <property type="match status" value="1"/>
</dbReference>
<dbReference type="RefSeq" id="WP_035021284.1">
    <property type="nucleotide sequence ID" value="NZ_CP084916.1"/>
</dbReference>
<reference evidence="2" key="1">
    <citation type="submission" date="2016-10" db="EMBL/GenBank/DDBJ databases">
        <authorList>
            <person name="Varghese N."/>
            <person name="Submissions S."/>
        </authorList>
    </citation>
    <scope>NUCLEOTIDE SEQUENCE [LARGE SCALE GENOMIC DNA]</scope>
    <source>
        <strain evidence="2">MPL-11</strain>
    </source>
</reference>
<dbReference type="InterPro" id="IPR023214">
    <property type="entry name" value="HAD_sf"/>
</dbReference>
<dbReference type="PROSITE" id="PS01228">
    <property type="entry name" value="COF_1"/>
    <property type="match status" value="1"/>
</dbReference>
<dbReference type="GO" id="GO:0000287">
    <property type="term" value="F:magnesium ion binding"/>
    <property type="evidence" value="ECO:0007669"/>
    <property type="project" value="TreeGrafter"/>
</dbReference>
<dbReference type="NCBIfam" id="NF007806">
    <property type="entry name" value="PRK10513.1"/>
    <property type="match status" value="1"/>
</dbReference>
<evidence type="ECO:0008006" key="3">
    <source>
        <dbReference type="Google" id="ProtNLM"/>
    </source>
</evidence>
<evidence type="ECO:0000313" key="2">
    <source>
        <dbReference type="Proteomes" id="UP000199481"/>
    </source>
</evidence>
<dbReference type="GO" id="GO:0005829">
    <property type="term" value="C:cytosol"/>
    <property type="evidence" value="ECO:0007669"/>
    <property type="project" value="TreeGrafter"/>
</dbReference>
<dbReference type="AlphaFoldDB" id="A0A1H1AHU4"/>
<dbReference type="Gene3D" id="3.30.1240.10">
    <property type="match status" value="1"/>
</dbReference>
<organism evidence="1 2">
    <name type="scientific">Carnobacterium viridans</name>
    <dbReference type="NCBI Taxonomy" id="174587"/>
    <lineage>
        <taxon>Bacteria</taxon>
        <taxon>Bacillati</taxon>
        <taxon>Bacillota</taxon>
        <taxon>Bacilli</taxon>
        <taxon>Lactobacillales</taxon>
        <taxon>Carnobacteriaceae</taxon>
        <taxon>Carnobacterium</taxon>
    </lineage>
</organism>
<dbReference type="NCBIfam" id="TIGR01484">
    <property type="entry name" value="HAD-SF-IIB"/>
    <property type="match status" value="1"/>
</dbReference>
<dbReference type="Pfam" id="PF08282">
    <property type="entry name" value="Hydrolase_3"/>
    <property type="match status" value="1"/>
</dbReference>
<proteinExistence type="predicted"/>
<dbReference type="GO" id="GO:0016791">
    <property type="term" value="F:phosphatase activity"/>
    <property type="evidence" value="ECO:0007669"/>
    <property type="project" value="TreeGrafter"/>
</dbReference>
<dbReference type="OrthoDB" id="9790031at2"/>
<dbReference type="NCBIfam" id="TIGR00099">
    <property type="entry name" value="Cof-subfamily"/>
    <property type="match status" value="1"/>
</dbReference>
<accession>A0A1H1AHU4</accession>
<dbReference type="SFLD" id="SFLDG01144">
    <property type="entry name" value="C2.B.4:_PGP_Like"/>
    <property type="match status" value="1"/>
</dbReference>
<keyword evidence="2" id="KW-1185">Reference proteome</keyword>
<dbReference type="SFLD" id="SFLDG01140">
    <property type="entry name" value="C2.B:_Phosphomannomutase_and_P"/>
    <property type="match status" value="1"/>
</dbReference>
<dbReference type="EMBL" id="FNJW01000008">
    <property type="protein sequence ID" value="SDQ39239.1"/>
    <property type="molecule type" value="Genomic_DNA"/>
</dbReference>
<dbReference type="Proteomes" id="UP000199481">
    <property type="component" value="Unassembled WGS sequence"/>
</dbReference>
<dbReference type="InterPro" id="IPR000150">
    <property type="entry name" value="Cof"/>
</dbReference>